<dbReference type="EMBL" id="SOBK01000019">
    <property type="protein sequence ID" value="TDT81965.1"/>
    <property type="molecule type" value="Genomic_DNA"/>
</dbReference>
<evidence type="ECO:0000256" key="1">
    <source>
        <dbReference type="SAM" id="MobiDB-lite"/>
    </source>
</evidence>
<name>A0A126QL01_9BACT</name>
<reference evidence="3 5" key="2">
    <citation type="submission" date="2019-03" db="EMBL/GenBank/DDBJ databases">
        <title>Genomic Encyclopedia of Type Strains, Phase IV (KMG-IV): sequencing the most valuable type-strain genomes for metagenomic binning, comparative biology and taxonomic classification.</title>
        <authorList>
            <person name="Goeker M."/>
        </authorList>
    </citation>
    <scope>NUCLEOTIDE SEQUENCE [LARGE SCALE GENOMIC DNA]</scope>
    <source>
        <strain evidence="3 5">DSM 101483</strain>
    </source>
</reference>
<protein>
    <submittedName>
        <fullName evidence="3">Uncharacterized protein</fullName>
    </submittedName>
</protein>
<proteinExistence type="predicted"/>
<sequence length="332" mass="35447">MSLTLSESSVGGSHYLISYSAIISASSGGEATVPDMPYTISAWVLPTGETEWVHLRIVRSANFHVYVTVNNESSTDLGEYLYNGTLTNFKWTLNQLYGTSVYSAWADVTVWNGAHASDKFVYGSGRGCMPRDPLSMDIWVGNLKAWYDFADPNATGQIAKSGGWDTGDIVLNASSSDTTFLDATNIIPAGTVVTGASVYTAAGYGTDDSEICIYRKTGPFTGVPVNVKSLSISSSAGWHSVPFAQTVPNNQYGHYLGVYSARSVSMTTNAGQGMYRSGDHITQGTAFSMTGTFRSPITKWVGYKPAGLGQDVSGNGQHWDLTATQSTSTPTS</sequence>
<reference evidence="2 4" key="1">
    <citation type="journal article" date="2016" name="Front. Microbiol.">
        <title>Genome Sequence of the Piezophilic, Mesophilic Sulfate-Reducing Bacterium Desulfovibrio indicus J2T.</title>
        <authorList>
            <person name="Cao J."/>
            <person name="Maignien L."/>
            <person name="Shao Z."/>
            <person name="Alain K."/>
            <person name="Jebbar M."/>
        </authorList>
    </citation>
    <scope>NUCLEOTIDE SEQUENCE [LARGE SCALE GENOMIC DNA]</scope>
    <source>
        <strain evidence="2 4">J2</strain>
    </source>
</reference>
<evidence type="ECO:0000313" key="5">
    <source>
        <dbReference type="Proteomes" id="UP000295506"/>
    </source>
</evidence>
<dbReference type="Proteomes" id="UP000055611">
    <property type="component" value="Chromosome"/>
</dbReference>
<dbReference type="AlphaFoldDB" id="A0A126QL01"/>
<accession>A0A126QL01</accession>
<dbReference type="KEGG" id="dej:AWY79_04055"/>
<dbReference type="EMBL" id="CP014206">
    <property type="protein sequence ID" value="AMK10348.1"/>
    <property type="molecule type" value="Genomic_DNA"/>
</dbReference>
<gene>
    <name evidence="2" type="ORF">AWY79_04055</name>
    <name evidence="3" type="ORF">EDC59_11916</name>
</gene>
<evidence type="ECO:0000313" key="4">
    <source>
        <dbReference type="Proteomes" id="UP000055611"/>
    </source>
</evidence>
<keyword evidence="4" id="KW-1185">Reference proteome</keyword>
<feature type="region of interest" description="Disordered" evidence="1">
    <location>
        <begin position="312"/>
        <end position="332"/>
    </location>
</feature>
<evidence type="ECO:0000313" key="3">
    <source>
        <dbReference type="EMBL" id="TDT81965.1"/>
    </source>
</evidence>
<evidence type="ECO:0000313" key="2">
    <source>
        <dbReference type="EMBL" id="AMK10348.1"/>
    </source>
</evidence>
<organism evidence="3 5">
    <name type="scientific">Pseudodesulfovibrio indicus</name>
    <dbReference type="NCBI Taxonomy" id="1716143"/>
    <lineage>
        <taxon>Bacteria</taxon>
        <taxon>Pseudomonadati</taxon>
        <taxon>Thermodesulfobacteriota</taxon>
        <taxon>Desulfovibrionia</taxon>
        <taxon>Desulfovibrionales</taxon>
        <taxon>Desulfovibrionaceae</taxon>
    </lineage>
</organism>
<dbReference type="Proteomes" id="UP000295506">
    <property type="component" value="Unassembled WGS sequence"/>
</dbReference>